<keyword evidence="5" id="KW-1133">Transmembrane helix</keyword>
<dbReference type="Pfam" id="PF07773">
    <property type="entry name" value="TCTN_DUF1619"/>
    <property type="match status" value="2"/>
</dbReference>
<dbReference type="GO" id="GO:0060271">
    <property type="term" value="P:cilium assembly"/>
    <property type="evidence" value="ECO:0007669"/>
    <property type="project" value="TreeGrafter"/>
</dbReference>
<evidence type="ECO:0000259" key="7">
    <source>
        <dbReference type="Pfam" id="PF07773"/>
    </source>
</evidence>
<gene>
    <name evidence="9" type="ORF">JTE90_002867</name>
</gene>
<dbReference type="Proteomes" id="UP000827092">
    <property type="component" value="Unassembled WGS sequence"/>
</dbReference>
<evidence type="ECO:0000256" key="5">
    <source>
        <dbReference type="SAM" id="Phobius"/>
    </source>
</evidence>
<evidence type="ECO:0000256" key="2">
    <source>
        <dbReference type="ARBA" id="ARBA00022729"/>
    </source>
</evidence>
<evidence type="ECO:0000256" key="1">
    <source>
        <dbReference type="ARBA" id="ARBA00007633"/>
    </source>
</evidence>
<organism evidence="9 10">
    <name type="scientific">Oedothorax gibbosus</name>
    <dbReference type="NCBI Taxonomy" id="931172"/>
    <lineage>
        <taxon>Eukaryota</taxon>
        <taxon>Metazoa</taxon>
        <taxon>Ecdysozoa</taxon>
        <taxon>Arthropoda</taxon>
        <taxon>Chelicerata</taxon>
        <taxon>Arachnida</taxon>
        <taxon>Araneae</taxon>
        <taxon>Araneomorphae</taxon>
        <taxon>Entelegynae</taxon>
        <taxon>Araneoidea</taxon>
        <taxon>Linyphiidae</taxon>
        <taxon>Erigoninae</taxon>
        <taxon>Oedothorax</taxon>
    </lineage>
</organism>
<proteinExistence type="inferred from homology"/>
<comment type="similarity">
    <text evidence="1">Belongs to the tectonic family.</text>
</comment>
<feature type="domain" description="Tectonic-1-3" evidence="7">
    <location>
        <begin position="418"/>
        <end position="599"/>
    </location>
</feature>
<dbReference type="InterPro" id="IPR057724">
    <property type="entry name" value="TCTN1-3_N"/>
</dbReference>
<dbReference type="Pfam" id="PF25752">
    <property type="entry name" value="DUF1619_N"/>
    <property type="match status" value="1"/>
</dbReference>
<keyword evidence="4" id="KW-0325">Glycoprotein</keyword>
<dbReference type="InterPro" id="IPR011677">
    <property type="entry name" value="TCTN1-3_dom"/>
</dbReference>
<accession>A0AAV6TV96</accession>
<protein>
    <recommendedName>
        <fullName evidence="11">Tectonic</fullName>
    </recommendedName>
</protein>
<evidence type="ECO:0000313" key="9">
    <source>
        <dbReference type="EMBL" id="KAG8175322.1"/>
    </source>
</evidence>
<evidence type="ECO:0000259" key="8">
    <source>
        <dbReference type="Pfam" id="PF25752"/>
    </source>
</evidence>
<keyword evidence="3" id="KW-0970">Cilium biogenesis/degradation</keyword>
<dbReference type="AlphaFoldDB" id="A0AAV6TV96"/>
<comment type="caution">
    <text evidence="9">The sequence shown here is derived from an EMBL/GenBank/DDBJ whole genome shotgun (WGS) entry which is preliminary data.</text>
</comment>
<evidence type="ECO:0008006" key="11">
    <source>
        <dbReference type="Google" id="ProtNLM"/>
    </source>
</evidence>
<dbReference type="PANTHER" id="PTHR14611:SF2">
    <property type="entry name" value="TECTONIC"/>
    <property type="match status" value="1"/>
</dbReference>
<dbReference type="PANTHER" id="PTHR14611">
    <property type="entry name" value="TECTONIC FAMILY MEMBER"/>
    <property type="match status" value="1"/>
</dbReference>
<keyword evidence="10" id="KW-1185">Reference proteome</keyword>
<feature type="chain" id="PRO_5043395010" description="Tectonic" evidence="6">
    <location>
        <begin position="22"/>
        <end position="651"/>
    </location>
</feature>
<keyword evidence="5" id="KW-0812">Transmembrane</keyword>
<reference evidence="9 10" key="1">
    <citation type="journal article" date="2022" name="Nat. Ecol. Evol.">
        <title>A masculinizing supergene underlies an exaggerated male reproductive morph in a spider.</title>
        <authorList>
            <person name="Hendrickx F."/>
            <person name="De Corte Z."/>
            <person name="Sonet G."/>
            <person name="Van Belleghem S.M."/>
            <person name="Kostlbacher S."/>
            <person name="Vangestel C."/>
        </authorList>
    </citation>
    <scope>NUCLEOTIDE SEQUENCE [LARGE SCALE GENOMIC DNA]</scope>
    <source>
        <strain evidence="9">W744_W776</strain>
    </source>
</reference>
<name>A0AAV6TV96_9ARAC</name>
<dbReference type="GO" id="GO:0035869">
    <property type="term" value="C:ciliary transition zone"/>
    <property type="evidence" value="ECO:0007669"/>
    <property type="project" value="TreeGrafter"/>
</dbReference>
<evidence type="ECO:0000313" key="10">
    <source>
        <dbReference type="Proteomes" id="UP000827092"/>
    </source>
</evidence>
<evidence type="ECO:0000256" key="3">
    <source>
        <dbReference type="ARBA" id="ARBA00022794"/>
    </source>
</evidence>
<dbReference type="EMBL" id="JAFNEN010001030">
    <property type="protein sequence ID" value="KAG8175322.1"/>
    <property type="molecule type" value="Genomic_DNA"/>
</dbReference>
<evidence type="ECO:0000256" key="6">
    <source>
        <dbReference type="SAM" id="SignalP"/>
    </source>
</evidence>
<dbReference type="InterPro" id="IPR040354">
    <property type="entry name" value="TCTN1-3"/>
</dbReference>
<feature type="domain" description="Tectonic-1-3 N-terminal" evidence="8">
    <location>
        <begin position="115"/>
        <end position="198"/>
    </location>
</feature>
<keyword evidence="5" id="KW-0472">Membrane</keyword>
<feature type="domain" description="Tectonic-1-3" evidence="7">
    <location>
        <begin position="237"/>
        <end position="406"/>
    </location>
</feature>
<evidence type="ECO:0000256" key="4">
    <source>
        <dbReference type="ARBA" id="ARBA00023180"/>
    </source>
</evidence>
<sequence>MGNHKANILVPNFLIFYLVISSNINSFLCTEVPSNSENQSEIYFNTEDPLRNETYNDTLYNQTYESLNDTNGEFLANLTNTTQPDMVVTEDGETTEKNTPEQIQKYLYFATSDEDICSCDLNSNYCDINCCCDPDCSEEDVKVFSNCHSRPLVPDKYYCYQSDIILKNNTVYKMVKDPESSLFCIVHDNLKQHLRFNEIPVLKSHRDLDTLLEYQSKFISSWKDKEDSVEPESINLKAGSPIKIEYLNAKQKVGNTFWKLPAACFTRMCSCNQDVRYLEDFDSACSRAITNHREECTSNAFLLAETFTEFCIASHSDISTALSSLIAHTKAANSTNKPDGCTKIRFESNILKPKYLYGFCFNVVSGVRFRVTHNGVYGISDVSVELSYINISEADTMISQRFSVQFEWDNVTDIERRSGNPGYQIGLPILTGTNSSISELLEIKMQQNGLSVLDRDIEGRCNSERRMVKFGKNYKTDCVLKYAKTNCKSLQERIYNILLGSSQKQVFVGVFGNANASNAEDWIEAYHEDREVVQPEDGTCNFILGLKINVAFAAVGTVVNPQYKILGVGYHYAKPEKVDLSCSPACQDLMLSASVSFFDVTEPAIPHYPKVPTIKANLPSDFFYPFLRGKQATFASNVYLVIFLVIVALVK</sequence>
<feature type="signal peptide" evidence="6">
    <location>
        <begin position="1"/>
        <end position="21"/>
    </location>
</feature>
<feature type="transmembrane region" description="Helical" evidence="5">
    <location>
        <begin position="632"/>
        <end position="650"/>
    </location>
</feature>
<keyword evidence="2 6" id="KW-0732">Signal</keyword>